<dbReference type="PROSITE" id="PS51459">
    <property type="entry name" value="FIDO"/>
    <property type="match status" value="1"/>
</dbReference>
<feature type="domain" description="Fido" evidence="4">
    <location>
        <begin position="117"/>
        <end position="278"/>
    </location>
</feature>
<evidence type="ECO:0000256" key="3">
    <source>
        <dbReference type="PIRSR" id="PIRSR640198-3"/>
    </source>
</evidence>
<dbReference type="InterPro" id="IPR036597">
    <property type="entry name" value="Fido-like_dom_sf"/>
</dbReference>
<dbReference type="InterPro" id="IPR040198">
    <property type="entry name" value="Fido_containing"/>
</dbReference>
<evidence type="ECO:0000256" key="1">
    <source>
        <dbReference type="PIRSR" id="PIRSR640198-1"/>
    </source>
</evidence>
<dbReference type="PANTHER" id="PTHR13504">
    <property type="entry name" value="FIDO DOMAIN-CONTAINING PROTEIN DDB_G0283145"/>
    <property type="match status" value="1"/>
</dbReference>
<dbReference type="AlphaFoldDB" id="A0A2V4UEZ6"/>
<keyword evidence="2" id="KW-0067">ATP-binding</keyword>
<dbReference type="EMBL" id="QJSU01000006">
    <property type="protein sequence ID" value="PYE38707.1"/>
    <property type="molecule type" value="Genomic_DNA"/>
</dbReference>
<comment type="caution">
    <text evidence="5">The sequence shown here is derived from an EMBL/GenBank/DDBJ whole genome shotgun (WGS) entry which is preliminary data.</text>
</comment>
<dbReference type="GO" id="GO:0005524">
    <property type="term" value="F:ATP binding"/>
    <property type="evidence" value="ECO:0007669"/>
    <property type="project" value="UniProtKB-KW"/>
</dbReference>
<keyword evidence="6" id="KW-1185">Reference proteome</keyword>
<evidence type="ECO:0000313" key="6">
    <source>
        <dbReference type="Proteomes" id="UP000247746"/>
    </source>
</evidence>
<feature type="binding site" evidence="2">
    <location>
        <begin position="255"/>
        <end position="256"/>
    </location>
    <ligand>
        <name>ATP</name>
        <dbReference type="ChEBI" id="CHEBI:30616"/>
    </ligand>
</feature>
<sequence>MKYVTYNHERSDWTQWHWSDKQLLPLVSRVRILQGYLLGQLSTLGFDLNVEAQLDAVTLEVVKTSEIEGETLNNEQVRSSVARHLGIDTSDMPAATREIDAIVEMMLAATYGYQSPLTLTDLLGWHHALFPTGYSGLYRINTGEIRDDSKGPMQVVSGGYGREQIHFVAPSAERLPIELERFLLWFNTAADAQDDLDLVIKAGIAHLWFVTLHPFDDGNGRLTRAITERVLAQSDNSQQRFYSMSAQILQQRNDYYKILERTQKGDSDVTEWLTWFLQTLEQALLSAQTTTNKIISKAKFWQTHRQQALNTRQVTMLNTLLTSFYGKLTTKKWATITKCSADTALRDINDLVEKGMLKKSDASGRSTSYEVML</sequence>
<evidence type="ECO:0000313" key="5">
    <source>
        <dbReference type="EMBL" id="PYE38707.1"/>
    </source>
</evidence>
<dbReference type="InterPro" id="IPR036388">
    <property type="entry name" value="WH-like_DNA-bd_sf"/>
</dbReference>
<feature type="site" description="Important for autoinhibition of adenylyltransferase activity" evidence="3">
    <location>
        <position position="68"/>
    </location>
</feature>
<organism evidence="5 6">
    <name type="scientific">Psychrobacter fozii</name>
    <dbReference type="NCBI Taxonomy" id="198480"/>
    <lineage>
        <taxon>Bacteria</taxon>
        <taxon>Pseudomonadati</taxon>
        <taxon>Pseudomonadota</taxon>
        <taxon>Gammaproteobacteria</taxon>
        <taxon>Moraxellales</taxon>
        <taxon>Moraxellaceae</taxon>
        <taxon>Psychrobacter</taxon>
    </lineage>
</organism>
<keyword evidence="2" id="KW-0547">Nucleotide-binding</keyword>
<dbReference type="InterPro" id="IPR025230">
    <property type="entry name" value="DUF4172"/>
</dbReference>
<gene>
    <name evidence="5" type="ORF">DFP82_106112</name>
</gene>
<feature type="active site" evidence="1">
    <location>
        <position position="213"/>
    </location>
</feature>
<dbReference type="SUPFAM" id="SSF140931">
    <property type="entry name" value="Fic-like"/>
    <property type="match status" value="1"/>
</dbReference>
<accession>A0A2V4UEZ6</accession>
<reference evidence="5 6" key="1">
    <citation type="submission" date="2018-06" db="EMBL/GenBank/DDBJ databases">
        <title>Genomic Encyclopedia of Type Strains, Phase III (KMG-III): the genomes of soil and plant-associated and newly described type strains.</title>
        <authorList>
            <person name="Whitman W."/>
        </authorList>
    </citation>
    <scope>NUCLEOTIDE SEQUENCE [LARGE SCALE GENOMIC DNA]</scope>
    <source>
        <strain evidence="5 6">CECT 5889</strain>
    </source>
</reference>
<evidence type="ECO:0000259" key="4">
    <source>
        <dbReference type="PROSITE" id="PS51459"/>
    </source>
</evidence>
<dbReference type="Pfam" id="PF13776">
    <property type="entry name" value="DUF4172"/>
    <property type="match status" value="1"/>
</dbReference>
<feature type="binding site" evidence="2">
    <location>
        <begin position="217"/>
        <end position="224"/>
    </location>
    <ligand>
        <name>ATP</name>
        <dbReference type="ChEBI" id="CHEBI:30616"/>
    </ligand>
</feature>
<dbReference type="Pfam" id="PF02661">
    <property type="entry name" value="Fic"/>
    <property type="match status" value="1"/>
</dbReference>
<dbReference type="RefSeq" id="WP_110923451.1">
    <property type="nucleotide sequence ID" value="NZ_QJSU01000006.1"/>
</dbReference>
<evidence type="ECO:0000256" key="2">
    <source>
        <dbReference type="PIRSR" id="PIRSR640198-2"/>
    </source>
</evidence>
<proteinExistence type="predicted"/>
<name>A0A2V4UEZ6_9GAMM</name>
<protein>
    <submittedName>
        <fullName evidence="5">Fic family protein</fullName>
    </submittedName>
</protein>
<dbReference type="Gene3D" id="1.10.3290.10">
    <property type="entry name" value="Fido-like domain"/>
    <property type="match status" value="1"/>
</dbReference>
<dbReference type="Proteomes" id="UP000247746">
    <property type="component" value="Unassembled WGS sequence"/>
</dbReference>
<dbReference type="InterPro" id="IPR003812">
    <property type="entry name" value="Fido"/>
</dbReference>
<dbReference type="PANTHER" id="PTHR13504:SF33">
    <property type="entry name" value="FIC FAMILY PROTEIN"/>
    <property type="match status" value="1"/>
</dbReference>
<dbReference type="Gene3D" id="1.10.10.10">
    <property type="entry name" value="Winged helix-like DNA-binding domain superfamily/Winged helix DNA-binding domain"/>
    <property type="match status" value="1"/>
</dbReference>
<dbReference type="OrthoDB" id="9807853at2"/>